<dbReference type="EMBL" id="MLHJ01000050">
    <property type="protein sequence ID" value="OOF42832.1"/>
    <property type="molecule type" value="Genomic_DNA"/>
</dbReference>
<proteinExistence type="predicted"/>
<sequence length="100" mass="12069">MLNHQKDLALFYTDYEIPEDFFPYLDNKTFHSKTINLKNSLGDFSYYLIYRQEHIKKAETLTSVLRKSYDKFDPDLEREIGRLLGYAQDDIEYYINHCLN</sequence>
<gene>
    <name evidence="1" type="ORF">BKK50_06110</name>
</gene>
<dbReference type="Proteomes" id="UP000189433">
    <property type="component" value="Unassembled WGS sequence"/>
</dbReference>
<reference evidence="1 2" key="1">
    <citation type="submission" date="2016-10" db="EMBL/GenBank/DDBJ databases">
        <title>Rodentibacter gen. nov. and new species.</title>
        <authorList>
            <person name="Christensen H."/>
        </authorList>
    </citation>
    <scope>NUCLEOTIDE SEQUENCE [LARGE SCALE GENOMIC DNA]</scope>
    <source>
        <strain evidence="1 2">CCUG17206</strain>
    </source>
</reference>
<keyword evidence="2" id="KW-1185">Reference proteome</keyword>
<evidence type="ECO:0000313" key="1">
    <source>
        <dbReference type="EMBL" id="OOF42832.1"/>
    </source>
</evidence>
<comment type="caution">
    <text evidence="1">The sequence shown here is derived from an EMBL/GenBank/DDBJ whole genome shotgun (WGS) entry which is preliminary data.</text>
</comment>
<evidence type="ECO:0000313" key="2">
    <source>
        <dbReference type="Proteomes" id="UP000189433"/>
    </source>
</evidence>
<protein>
    <submittedName>
        <fullName evidence="1">Hemocin immunity protein</fullName>
    </submittedName>
</protein>
<accession>A0A1V3ILT8</accession>
<dbReference type="AlphaFoldDB" id="A0A1V3ILT8"/>
<name>A0A1V3ILT8_9PAST</name>
<organism evidence="1 2">
    <name type="scientific">Rodentibacter rarus</name>
    <dbReference type="NCBI Taxonomy" id="1908260"/>
    <lineage>
        <taxon>Bacteria</taxon>
        <taxon>Pseudomonadati</taxon>
        <taxon>Pseudomonadota</taxon>
        <taxon>Gammaproteobacteria</taxon>
        <taxon>Pasteurellales</taxon>
        <taxon>Pasteurellaceae</taxon>
        <taxon>Rodentibacter</taxon>
    </lineage>
</organism>